<evidence type="ECO:0000256" key="1">
    <source>
        <dbReference type="SAM" id="Phobius"/>
    </source>
</evidence>
<accession>A0A5S3V3B9</accession>
<keyword evidence="1" id="KW-0812">Transmembrane</keyword>
<feature type="transmembrane region" description="Helical" evidence="1">
    <location>
        <begin position="44"/>
        <end position="62"/>
    </location>
</feature>
<feature type="transmembrane region" description="Helical" evidence="1">
    <location>
        <begin position="20"/>
        <end position="38"/>
    </location>
</feature>
<dbReference type="EMBL" id="PNBX01000087">
    <property type="protein sequence ID" value="TMO65459.1"/>
    <property type="molecule type" value="Genomic_DNA"/>
</dbReference>
<dbReference type="Proteomes" id="UP000307217">
    <property type="component" value="Unassembled WGS sequence"/>
</dbReference>
<evidence type="ECO:0000313" key="3">
    <source>
        <dbReference type="Proteomes" id="UP000307217"/>
    </source>
</evidence>
<sequence>MHSHEITFESQGGFKIMQRVWLGLLVIVMLALAISSFIMNQQVWYFNVLSLCMVGILLRMGYMNYRCCQYFNTRLVVKNNMLYHYTGLTETQYQLHDIACSECPVSNVYKLTNAQGQIIAYLNGFLPNSKKLTNAIEKAVHK</sequence>
<dbReference type="RefSeq" id="WP_138593059.1">
    <property type="nucleotide sequence ID" value="NZ_PNBX01000087.1"/>
</dbReference>
<name>A0A5S3V3B9_9GAMM</name>
<dbReference type="AlphaFoldDB" id="A0A5S3V3B9"/>
<comment type="caution">
    <text evidence="2">The sequence shown here is derived from an EMBL/GenBank/DDBJ whole genome shotgun (WGS) entry which is preliminary data.</text>
</comment>
<protein>
    <submittedName>
        <fullName evidence="2">Uncharacterized protein</fullName>
    </submittedName>
</protein>
<reference evidence="2 3" key="1">
    <citation type="submission" date="2018-01" db="EMBL/GenBank/DDBJ databases">
        <authorList>
            <person name="Paulsen S."/>
            <person name="Gram L.K."/>
        </authorList>
    </citation>
    <scope>NUCLEOTIDE SEQUENCE [LARGE SCALE GENOMIC DNA]</scope>
    <source>
        <strain evidence="2 3">S3790</strain>
    </source>
</reference>
<organism evidence="2 3">
    <name type="scientific">Pseudoalteromonas aurantia</name>
    <dbReference type="NCBI Taxonomy" id="43654"/>
    <lineage>
        <taxon>Bacteria</taxon>
        <taxon>Pseudomonadati</taxon>
        <taxon>Pseudomonadota</taxon>
        <taxon>Gammaproteobacteria</taxon>
        <taxon>Alteromonadales</taxon>
        <taxon>Pseudoalteromonadaceae</taxon>
        <taxon>Pseudoalteromonas</taxon>
    </lineage>
</organism>
<dbReference type="OrthoDB" id="6307939at2"/>
<gene>
    <name evidence="2" type="ORF">CWC19_17550</name>
</gene>
<reference evidence="3" key="2">
    <citation type="submission" date="2019-06" db="EMBL/GenBank/DDBJ databases">
        <title>Co-occurence of chitin degradation, pigmentation and bioactivity in marine Pseudoalteromonas.</title>
        <authorList>
            <person name="Sonnenschein E.C."/>
            <person name="Bech P.K."/>
        </authorList>
    </citation>
    <scope>NUCLEOTIDE SEQUENCE [LARGE SCALE GENOMIC DNA]</scope>
    <source>
        <strain evidence="3">S3790</strain>
    </source>
</reference>
<proteinExistence type="predicted"/>
<keyword evidence="1" id="KW-0472">Membrane</keyword>
<evidence type="ECO:0000313" key="2">
    <source>
        <dbReference type="EMBL" id="TMO65459.1"/>
    </source>
</evidence>
<keyword evidence="1" id="KW-1133">Transmembrane helix</keyword>